<evidence type="ECO:0000313" key="3">
    <source>
        <dbReference type="Proteomes" id="UP000235081"/>
    </source>
</evidence>
<evidence type="ECO:0000256" key="1">
    <source>
        <dbReference type="SAM" id="MobiDB-lite"/>
    </source>
</evidence>
<dbReference type="EMBL" id="NMQE01000742">
    <property type="protein sequence ID" value="PMB18014.1"/>
    <property type="molecule type" value="Genomic_DNA"/>
</dbReference>
<name>A0A2N6L7I2_9CYAN</name>
<reference evidence="2 3" key="1">
    <citation type="submission" date="2017-07" db="EMBL/GenBank/DDBJ databases">
        <title>Genomes of Fischerella (Mastigocladus) sp. strains.</title>
        <authorList>
            <person name="Miller S.R."/>
        </authorList>
    </citation>
    <scope>NUCLEOTIDE SEQUENCE [LARGE SCALE GENOMIC DNA]</scope>
    <source>
        <strain evidence="2 3">CCMEE 5318</strain>
    </source>
</reference>
<feature type="compositionally biased region" description="Low complexity" evidence="1">
    <location>
        <begin position="38"/>
        <end position="50"/>
    </location>
</feature>
<dbReference type="AlphaFoldDB" id="A0A2N6L7I2"/>
<proteinExistence type="predicted"/>
<organism evidence="2 3">
    <name type="scientific">Fischerella thermalis CCMEE 5318</name>
    <dbReference type="NCBI Taxonomy" id="2019666"/>
    <lineage>
        <taxon>Bacteria</taxon>
        <taxon>Bacillati</taxon>
        <taxon>Cyanobacteriota</taxon>
        <taxon>Cyanophyceae</taxon>
        <taxon>Nostocales</taxon>
        <taxon>Hapalosiphonaceae</taxon>
        <taxon>Fischerella</taxon>
    </lineage>
</organism>
<comment type="caution">
    <text evidence="2">The sequence shown here is derived from an EMBL/GenBank/DDBJ whole genome shotgun (WGS) entry which is preliminary data.</text>
</comment>
<evidence type="ECO:0000313" key="2">
    <source>
        <dbReference type="EMBL" id="PMB18014.1"/>
    </source>
</evidence>
<protein>
    <submittedName>
        <fullName evidence="2">Uncharacterized protein</fullName>
    </submittedName>
</protein>
<feature type="region of interest" description="Disordered" evidence="1">
    <location>
        <begin position="35"/>
        <end position="62"/>
    </location>
</feature>
<gene>
    <name evidence="2" type="ORF">CEN46_22155</name>
</gene>
<sequence length="87" mass="9575">MNQCGGCYYPSYSTLREALRVREFAIVTGTAKTATPSPLARLHTPHTPHLPITPPPHHPNPQSHHFTLNFSTVASNSREIPTVSCND</sequence>
<dbReference type="Proteomes" id="UP000235081">
    <property type="component" value="Unassembled WGS sequence"/>
</dbReference>
<accession>A0A2N6L7I2</accession>